<dbReference type="AlphaFoldDB" id="A0A7J7J529"/>
<dbReference type="SUPFAM" id="SSF57756">
    <property type="entry name" value="Retrovirus zinc finger-like domains"/>
    <property type="match status" value="2"/>
</dbReference>
<keyword evidence="1" id="KW-0479">Metal-binding</keyword>
<dbReference type="GO" id="GO:0003676">
    <property type="term" value="F:nucleic acid binding"/>
    <property type="evidence" value="ECO:0007669"/>
    <property type="project" value="InterPro"/>
</dbReference>
<evidence type="ECO:0000256" key="4">
    <source>
        <dbReference type="ARBA" id="ARBA00022833"/>
    </source>
</evidence>
<dbReference type="InterPro" id="IPR001878">
    <property type="entry name" value="Znf_CCHC"/>
</dbReference>
<dbReference type="PANTHER" id="PTHR46242">
    <property type="entry name" value="ZINC FINGER CCHC DOMAIN-CONTAINING PROTEIN 9 ZCCHC9"/>
    <property type="match status" value="1"/>
</dbReference>
<dbReference type="InterPro" id="IPR042246">
    <property type="entry name" value="ZCCHC9"/>
</dbReference>
<dbReference type="Gene3D" id="4.10.60.10">
    <property type="entry name" value="Zinc finger, CCHC-type"/>
    <property type="match status" value="2"/>
</dbReference>
<keyword evidence="4" id="KW-0862">Zinc</keyword>
<evidence type="ECO:0000256" key="2">
    <source>
        <dbReference type="ARBA" id="ARBA00022737"/>
    </source>
</evidence>
<evidence type="ECO:0000313" key="8">
    <source>
        <dbReference type="EMBL" id="KAF6020977.1"/>
    </source>
</evidence>
<evidence type="ECO:0000256" key="1">
    <source>
        <dbReference type="ARBA" id="ARBA00022723"/>
    </source>
</evidence>
<dbReference type="EMBL" id="VXIV02003139">
    <property type="protein sequence ID" value="KAF6020977.1"/>
    <property type="molecule type" value="Genomic_DNA"/>
</dbReference>
<evidence type="ECO:0000259" key="7">
    <source>
        <dbReference type="PROSITE" id="PS50158"/>
    </source>
</evidence>
<dbReference type="SMART" id="SM00343">
    <property type="entry name" value="ZnF_C2HC"/>
    <property type="match status" value="4"/>
</dbReference>
<dbReference type="Proteomes" id="UP000593567">
    <property type="component" value="Unassembled WGS sequence"/>
</dbReference>
<evidence type="ECO:0000256" key="3">
    <source>
        <dbReference type="ARBA" id="ARBA00022771"/>
    </source>
</evidence>
<accession>A0A7J7J529</accession>
<dbReference type="GO" id="GO:0008270">
    <property type="term" value="F:zinc ion binding"/>
    <property type="evidence" value="ECO:0007669"/>
    <property type="project" value="UniProtKB-KW"/>
</dbReference>
<feature type="domain" description="CCHC-type" evidence="7">
    <location>
        <begin position="145"/>
        <end position="160"/>
    </location>
</feature>
<keyword evidence="3 5" id="KW-0863">Zinc-finger</keyword>
<dbReference type="PANTHER" id="PTHR46242:SF1">
    <property type="entry name" value="ZINC FINGER CCHC DOMAIN-CONTAINING PROTEIN 9"/>
    <property type="match status" value="1"/>
</dbReference>
<dbReference type="PROSITE" id="PS50158">
    <property type="entry name" value="ZF_CCHC"/>
    <property type="match status" value="3"/>
</dbReference>
<evidence type="ECO:0000256" key="5">
    <source>
        <dbReference type="PROSITE-ProRule" id="PRU00047"/>
    </source>
</evidence>
<dbReference type="Pfam" id="PF00098">
    <property type="entry name" value="zf-CCHC"/>
    <property type="match status" value="3"/>
</dbReference>
<dbReference type="OrthoDB" id="3863715at2759"/>
<keyword evidence="2" id="KW-0677">Repeat</keyword>
<reference evidence="8" key="1">
    <citation type="submission" date="2020-06" db="EMBL/GenBank/DDBJ databases">
        <title>Draft genome of Bugula neritina, a colonial animal packing powerful symbionts and potential medicines.</title>
        <authorList>
            <person name="Rayko M."/>
        </authorList>
    </citation>
    <scope>NUCLEOTIDE SEQUENCE [LARGE SCALE GENOMIC DNA]</scope>
    <source>
        <strain evidence="8">Kwan_BN1</strain>
    </source>
</reference>
<proteinExistence type="predicted"/>
<dbReference type="FunFam" id="4.10.60.10:FF:000091">
    <property type="entry name" value="Zinc finger CCHC-type-containing 9"/>
    <property type="match status" value="1"/>
</dbReference>
<comment type="caution">
    <text evidence="8">The sequence shown here is derived from an EMBL/GenBank/DDBJ whole genome shotgun (WGS) entry which is preliminary data.</text>
</comment>
<keyword evidence="9" id="KW-1185">Reference proteome</keyword>
<feature type="domain" description="CCHC-type" evidence="7">
    <location>
        <begin position="172"/>
        <end position="187"/>
    </location>
</feature>
<protein>
    <submittedName>
        <fullName evidence="8">ZCCHC9</fullName>
    </submittedName>
</protein>
<dbReference type="GO" id="GO:0005730">
    <property type="term" value="C:nucleolus"/>
    <property type="evidence" value="ECO:0007669"/>
    <property type="project" value="TreeGrafter"/>
</dbReference>
<feature type="domain" description="CCHC-type" evidence="7">
    <location>
        <begin position="91"/>
        <end position="105"/>
    </location>
</feature>
<name>A0A7J7J529_BUGNE</name>
<gene>
    <name evidence="8" type="ORF">EB796_020624</name>
</gene>
<feature type="region of interest" description="Disordered" evidence="6">
    <location>
        <begin position="1"/>
        <end position="40"/>
    </location>
</feature>
<evidence type="ECO:0000313" key="9">
    <source>
        <dbReference type="Proteomes" id="UP000593567"/>
    </source>
</evidence>
<evidence type="ECO:0000256" key="6">
    <source>
        <dbReference type="SAM" id="MobiDB-lite"/>
    </source>
</evidence>
<dbReference type="InterPro" id="IPR036875">
    <property type="entry name" value="Znf_CCHC_sf"/>
</dbReference>
<sequence length="238" mass="26609">MTRTATKPGRAKRALDATPWKELSAGSNSLSKGKKPLKTKVKGSVASSITQTELNVKVNKKLNLTKEMKRVRKGESRRLKRIAVRYSDKQCFNCRKQGHTLSQCPLNNKQTEGTGMCFKCGSLNHMSRFCKVKSKGQGAYPYATCFVCKKSGHISKDCPDNDHGLYPNGGCCLECGSVRHLRRDCPEKQKKLGITNYTLSTMSNQTSADLEPSRDEIAEPLIKKKKFNKRKTKIVTMT</sequence>
<organism evidence="8 9">
    <name type="scientific">Bugula neritina</name>
    <name type="common">Brown bryozoan</name>
    <name type="synonym">Sertularia neritina</name>
    <dbReference type="NCBI Taxonomy" id="10212"/>
    <lineage>
        <taxon>Eukaryota</taxon>
        <taxon>Metazoa</taxon>
        <taxon>Spiralia</taxon>
        <taxon>Lophotrochozoa</taxon>
        <taxon>Bryozoa</taxon>
        <taxon>Gymnolaemata</taxon>
        <taxon>Cheilostomatida</taxon>
        <taxon>Flustrina</taxon>
        <taxon>Buguloidea</taxon>
        <taxon>Bugulidae</taxon>
        <taxon>Bugula</taxon>
    </lineage>
</organism>